<gene>
    <name evidence="1" type="ORF">NL53_02510</name>
</gene>
<evidence type="ECO:0000313" key="1">
    <source>
        <dbReference type="EMBL" id="KHA62170.1"/>
    </source>
</evidence>
<reference evidence="1 2" key="1">
    <citation type="submission" date="2014-10" db="EMBL/GenBank/DDBJ databases">
        <title>Genome sequencing of Vibrio variabilis T01.</title>
        <authorList>
            <person name="Chan K.-G."/>
            <person name="Mohamad N.I."/>
        </authorList>
    </citation>
    <scope>NUCLEOTIDE SEQUENCE [LARGE SCALE GENOMIC DNA]</scope>
    <source>
        <strain evidence="1 2">T01</strain>
    </source>
</reference>
<proteinExistence type="predicted"/>
<protein>
    <recommendedName>
        <fullName evidence="3">Peptidase MA-like domain-containing protein</fullName>
    </recommendedName>
</protein>
<evidence type="ECO:0000313" key="2">
    <source>
        <dbReference type="Proteomes" id="UP000030520"/>
    </source>
</evidence>
<name>A0ABR4YGZ6_9VIBR</name>
<keyword evidence="2" id="KW-1185">Reference proteome</keyword>
<sequence length="396" mass="43854">MLLSVLTSSLLTTSNDLALTYQIKPNATDPSQVSVIVNTKALAEFQVLPARTMATPSQPPLICSNENGIQTSAAYDTNLQCDQISWTLTLAEIDQHGFDIAKQLDSYSKQKGWYFISEFNSLPRFTTRQQQPIEAKILMPSGVEKTLPSETQPPLFLLGGLAPISLDINGHRVHITTDNQQIVETIDQWKPVLESQLGYLVSLYPQNRASRWDIAFFERDKAARSASGAAGSDTILVNALVENGKLDADSMTMLLKIAAHESMHIINQSAPLWASESLAEYYAMKSLNNTPYAYANADNQWQQFKQSFPLASTGLLDAHKKVSSQGMQQYYPLFYVKGPAFWLSIDTVLTEAGSSLDKLVADFTFEPSGKLAPSSVERIVEIIGQQTWQKISNSYL</sequence>
<dbReference type="EMBL" id="JRWM01000003">
    <property type="protein sequence ID" value="KHA62170.1"/>
    <property type="molecule type" value="Genomic_DNA"/>
</dbReference>
<evidence type="ECO:0008006" key="3">
    <source>
        <dbReference type="Google" id="ProtNLM"/>
    </source>
</evidence>
<comment type="caution">
    <text evidence="1">The sequence shown here is derived from an EMBL/GenBank/DDBJ whole genome shotgun (WGS) entry which is preliminary data.</text>
</comment>
<organism evidence="1 2">
    <name type="scientific">Vibrio variabilis</name>
    <dbReference type="NCBI Taxonomy" id="990271"/>
    <lineage>
        <taxon>Bacteria</taxon>
        <taxon>Pseudomonadati</taxon>
        <taxon>Pseudomonadota</taxon>
        <taxon>Gammaproteobacteria</taxon>
        <taxon>Vibrionales</taxon>
        <taxon>Vibrionaceae</taxon>
        <taxon>Vibrio</taxon>
    </lineage>
</organism>
<dbReference type="Proteomes" id="UP000030520">
    <property type="component" value="Unassembled WGS sequence"/>
</dbReference>
<accession>A0ABR4YGZ6</accession>